<feature type="region of interest" description="Disordered" evidence="8">
    <location>
        <begin position="1"/>
        <end position="20"/>
    </location>
</feature>
<evidence type="ECO:0000313" key="11">
    <source>
        <dbReference type="EMBL" id="REF37693.1"/>
    </source>
</evidence>
<keyword evidence="12" id="KW-1185">Reference proteome</keyword>
<dbReference type="Gene3D" id="1.20.1250.20">
    <property type="entry name" value="MFS general substrate transporter like domains"/>
    <property type="match status" value="2"/>
</dbReference>
<organism evidence="11 12">
    <name type="scientific">Thermasporomyces composti</name>
    <dbReference type="NCBI Taxonomy" id="696763"/>
    <lineage>
        <taxon>Bacteria</taxon>
        <taxon>Bacillati</taxon>
        <taxon>Actinomycetota</taxon>
        <taxon>Actinomycetes</taxon>
        <taxon>Propionibacteriales</taxon>
        <taxon>Nocardioidaceae</taxon>
        <taxon>Thermasporomyces</taxon>
    </lineage>
</organism>
<reference evidence="11 12" key="1">
    <citation type="submission" date="2018-08" db="EMBL/GenBank/DDBJ databases">
        <title>Sequencing the genomes of 1000 actinobacteria strains.</title>
        <authorList>
            <person name="Klenk H.-P."/>
        </authorList>
    </citation>
    <scope>NUCLEOTIDE SEQUENCE [LARGE SCALE GENOMIC DNA]</scope>
    <source>
        <strain evidence="11 12">DSM 22891</strain>
    </source>
</reference>
<dbReference type="PROSITE" id="PS50850">
    <property type="entry name" value="MFS"/>
    <property type="match status" value="1"/>
</dbReference>
<evidence type="ECO:0000256" key="6">
    <source>
        <dbReference type="ARBA" id="ARBA00022989"/>
    </source>
</evidence>
<evidence type="ECO:0000256" key="7">
    <source>
        <dbReference type="ARBA" id="ARBA00023136"/>
    </source>
</evidence>
<keyword evidence="6 9" id="KW-1133">Transmembrane helix</keyword>
<feature type="transmembrane region" description="Helical" evidence="9">
    <location>
        <begin position="332"/>
        <end position="350"/>
    </location>
</feature>
<keyword evidence="4" id="KW-0997">Cell inner membrane</keyword>
<feature type="transmembrane region" description="Helical" evidence="9">
    <location>
        <begin position="356"/>
        <end position="379"/>
    </location>
</feature>
<feature type="compositionally biased region" description="Polar residues" evidence="8">
    <location>
        <begin position="226"/>
        <end position="238"/>
    </location>
</feature>
<feature type="region of interest" description="Disordered" evidence="8">
    <location>
        <begin position="223"/>
        <end position="248"/>
    </location>
</feature>
<dbReference type="GO" id="GO:0015528">
    <property type="term" value="F:lactose:proton symporter activity"/>
    <property type="evidence" value="ECO:0007669"/>
    <property type="project" value="TreeGrafter"/>
</dbReference>
<evidence type="ECO:0000256" key="5">
    <source>
        <dbReference type="ARBA" id="ARBA00022692"/>
    </source>
</evidence>
<dbReference type="EMBL" id="QTUC01000001">
    <property type="protein sequence ID" value="REF37693.1"/>
    <property type="molecule type" value="Genomic_DNA"/>
</dbReference>
<feature type="transmembrane region" description="Helical" evidence="9">
    <location>
        <begin position="268"/>
        <end position="290"/>
    </location>
</feature>
<feature type="transmembrane region" description="Helical" evidence="9">
    <location>
        <begin position="391"/>
        <end position="415"/>
    </location>
</feature>
<feature type="domain" description="Major facilitator superfamily (MFS) profile" evidence="10">
    <location>
        <begin position="266"/>
        <end position="447"/>
    </location>
</feature>
<evidence type="ECO:0000256" key="1">
    <source>
        <dbReference type="ARBA" id="ARBA00004429"/>
    </source>
</evidence>
<dbReference type="PANTHER" id="PTHR23522">
    <property type="entry name" value="BLL5896 PROTEIN"/>
    <property type="match status" value="1"/>
</dbReference>
<proteinExistence type="predicted"/>
<dbReference type="GO" id="GO:0005886">
    <property type="term" value="C:plasma membrane"/>
    <property type="evidence" value="ECO:0007669"/>
    <property type="project" value="UniProtKB-SubCell"/>
</dbReference>
<feature type="transmembrane region" description="Helical" evidence="9">
    <location>
        <begin position="71"/>
        <end position="92"/>
    </location>
</feature>
<dbReference type="InterPro" id="IPR020846">
    <property type="entry name" value="MFS_dom"/>
</dbReference>
<keyword evidence="7 9" id="KW-0472">Membrane</keyword>
<dbReference type="SUPFAM" id="SSF103473">
    <property type="entry name" value="MFS general substrate transporter"/>
    <property type="match status" value="2"/>
</dbReference>
<feature type="compositionally biased region" description="Low complexity" evidence="8">
    <location>
        <begin position="8"/>
        <end position="20"/>
    </location>
</feature>
<sequence>MHTTEHGSAPSSSSSTTPAISHAASSPTLLAWLRSRPLAVTNATYALLYAVDGALLPFLSVFLAYEHGFSASQIGMVLAASSVAGLMAPPILTMLADRHGRAELLFIWVLVASAATLLVFSVVEGYWWLLVVYTAFCLAREPSRPLLDGIFFAAQRRIPALADVSYHRVRIWGTVGYMIPGILLYISLTDDSSLDVLPVIACGLALLGIVVAWFLPTRHVGRTAGSPPSGSGTDQAVRSRSRAGHGGGTSLSEVVRVAGRLLRRPTTVTFLASMFLLQVGQSVYFAFYPLLATDVVGLAPRWLGLVTNVGVIIELAYMAGYGWLVRRLGWRWLMVLGSLAAVARFALLAASPSVAVIVGTQVVHGLVIIGTMVAGRVILDMQAPDEIRHTAQGIYAIVLGGGRMAGAAAGGLVAAASLAAVFWWAAAVGLLAALGMAWALRDEPKPV</sequence>
<dbReference type="Proteomes" id="UP000256485">
    <property type="component" value="Unassembled WGS sequence"/>
</dbReference>
<dbReference type="InterPro" id="IPR024989">
    <property type="entry name" value="MFS_assoc_dom"/>
</dbReference>
<evidence type="ECO:0000256" key="2">
    <source>
        <dbReference type="ARBA" id="ARBA00022448"/>
    </source>
</evidence>
<dbReference type="GO" id="GO:0030395">
    <property type="term" value="F:lactose binding"/>
    <property type="evidence" value="ECO:0007669"/>
    <property type="project" value="TreeGrafter"/>
</dbReference>
<dbReference type="AlphaFoldDB" id="A0A3D9VAF5"/>
<evidence type="ECO:0000313" key="12">
    <source>
        <dbReference type="Proteomes" id="UP000256485"/>
    </source>
</evidence>
<dbReference type="Pfam" id="PF12832">
    <property type="entry name" value="MFS_1_like"/>
    <property type="match status" value="1"/>
</dbReference>
<comment type="caution">
    <text evidence="11">The sequence shown here is derived from an EMBL/GenBank/DDBJ whole genome shotgun (WGS) entry which is preliminary data.</text>
</comment>
<feature type="transmembrane region" description="Helical" evidence="9">
    <location>
        <begin position="104"/>
        <end position="123"/>
    </location>
</feature>
<accession>A0A3D9VAF5</accession>
<comment type="subcellular location">
    <subcellularLocation>
        <location evidence="1">Cell inner membrane</location>
        <topology evidence="1">Multi-pass membrane protein</topology>
    </subcellularLocation>
</comment>
<gene>
    <name evidence="11" type="ORF">DFJ64_3145</name>
</gene>
<feature type="transmembrane region" description="Helical" evidence="9">
    <location>
        <begin position="196"/>
        <end position="215"/>
    </location>
</feature>
<dbReference type="InterPro" id="IPR036259">
    <property type="entry name" value="MFS_trans_sf"/>
</dbReference>
<dbReference type="RefSeq" id="WP_170152631.1">
    <property type="nucleotide sequence ID" value="NZ_QTUC01000001.1"/>
</dbReference>
<evidence type="ECO:0000259" key="10">
    <source>
        <dbReference type="PROSITE" id="PS50850"/>
    </source>
</evidence>
<evidence type="ECO:0000256" key="9">
    <source>
        <dbReference type="SAM" id="Phobius"/>
    </source>
</evidence>
<protein>
    <submittedName>
        <fullName evidence="11">PPP family 3-phenylpropionic acid transporter</fullName>
    </submittedName>
</protein>
<feature type="transmembrane region" description="Helical" evidence="9">
    <location>
        <begin position="43"/>
        <end position="65"/>
    </location>
</feature>
<name>A0A3D9VAF5_THECX</name>
<evidence type="ECO:0000256" key="8">
    <source>
        <dbReference type="SAM" id="MobiDB-lite"/>
    </source>
</evidence>
<feature type="transmembrane region" description="Helical" evidence="9">
    <location>
        <begin position="421"/>
        <end position="440"/>
    </location>
</feature>
<feature type="transmembrane region" description="Helical" evidence="9">
    <location>
        <begin position="302"/>
        <end position="325"/>
    </location>
</feature>
<keyword evidence="3" id="KW-1003">Cell membrane</keyword>
<dbReference type="PANTHER" id="PTHR23522:SF10">
    <property type="entry name" value="3-PHENYLPROPIONIC ACID TRANSPORTER-RELATED"/>
    <property type="match status" value="1"/>
</dbReference>
<evidence type="ECO:0000256" key="3">
    <source>
        <dbReference type="ARBA" id="ARBA00022475"/>
    </source>
</evidence>
<evidence type="ECO:0000256" key="4">
    <source>
        <dbReference type="ARBA" id="ARBA00022519"/>
    </source>
</evidence>
<keyword evidence="5 9" id="KW-0812">Transmembrane</keyword>
<keyword evidence="2" id="KW-0813">Transport</keyword>